<evidence type="ECO:0000313" key="5">
    <source>
        <dbReference type="Proteomes" id="UP000198598"/>
    </source>
</evidence>
<feature type="domain" description="Cupin type-1" evidence="3">
    <location>
        <begin position="10"/>
        <end position="154"/>
    </location>
</feature>
<feature type="binding site" evidence="2">
    <location>
        <position position="238"/>
    </location>
    <ligand>
        <name>Mn(2+)</name>
        <dbReference type="ChEBI" id="CHEBI:29035"/>
        <label>2</label>
    </ligand>
</feature>
<dbReference type="NCBIfam" id="TIGR03404">
    <property type="entry name" value="bicupin_oxalic"/>
    <property type="match status" value="1"/>
</dbReference>
<name>A0A1I1LEV0_9BACT</name>
<keyword evidence="5" id="KW-1185">Reference proteome</keyword>
<feature type="binding site" evidence="2">
    <location>
        <position position="236"/>
    </location>
    <ligand>
        <name>Mn(2+)</name>
        <dbReference type="ChEBI" id="CHEBI:29035"/>
        <label>2</label>
    </ligand>
</feature>
<feature type="domain" description="Cupin type-1" evidence="3">
    <location>
        <begin position="190"/>
        <end position="332"/>
    </location>
</feature>
<accession>A0A1I1LEV0</accession>
<dbReference type="SMART" id="SM00835">
    <property type="entry name" value="Cupin_1"/>
    <property type="match status" value="2"/>
</dbReference>
<dbReference type="RefSeq" id="WP_093824051.1">
    <property type="nucleotide sequence ID" value="NZ_FOLQ01000002.1"/>
</dbReference>
<dbReference type="Gene3D" id="2.60.120.10">
    <property type="entry name" value="Jelly Rolls"/>
    <property type="match status" value="2"/>
</dbReference>
<dbReference type="PANTHER" id="PTHR35848">
    <property type="entry name" value="OXALATE-BINDING PROTEIN"/>
    <property type="match status" value="1"/>
</dbReference>
<dbReference type="PANTHER" id="PTHR35848:SF9">
    <property type="entry name" value="SLL1358 PROTEIN"/>
    <property type="match status" value="1"/>
</dbReference>
<evidence type="ECO:0000256" key="2">
    <source>
        <dbReference type="PIRSR" id="PIRSR617774-2"/>
    </source>
</evidence>
<dbReference type="AlphaFoldDB" id="A0A1I1LEV0"/>
<dbReference type="GO" id="GO:0046872">
    <property type="term" value="F:metal ion binding"/>
    <property type="evidence" value="ECO:0007669"/>
    <property type="project" value="UniProtKB-KW"/>
</dbReference>
<dbReference type="GO" id="GO:0033609">
    <property type="term" value="P:oxalate metabolic process"/>
    <property type="evidence" value="ECO:0007669"/>
    <property type="project" value="InterPro"/>
</dbReference>
<organism evidence="4 5">
    <name type="scientific">Spirosoma endophyticum</name>
    <dbReference type="NCBI Taxonomy" id="662367"/>
    <lineage>
        <taxon>Bacteria</taxon>
        <taxon>Pseudomonadati</taxon>
        <taxon>Bacteroidota</taxon>
        <taxon>Cytophagia</taxon>
        <taxon>Cytophagales</taxon>
        <taxon>Cytophagaceae</taxon>
        <taxon>Spirosoma</taxon>
    </lineage>
</organism>
<feature type="binding site" evidence="2">
    <location>
        <position position="243"/>
    </location>
    <ligand>
        <name>Mn(2+)</name>
        <dbReference type="ChEBI" id="CHEBI:29035"/>
        <label>2</label>
    </ligand>
</feature>
<dbReference type="EMBL" id="FOLQ01000002">
    <property type="protein sequence ID" value="SFC71549.1"/>
    <property type="molecule type" value="Genomic_DNA"/>
</dbReference>
<dbReference type="InterPro" id="IPR006045">
    <property type="entry name" value="Cupin_1"/>
</dbReference>
<dbReference type="InterPro" id="IPR017774">
    <property type="entry name" value="Bicupin_oxalate_deCO2ase/Oxase"/>
</dbReference>
<keyword evidence="1 2" id="KW-0479">Metal-binding</keyword>
<dbReference type="OrthoDB" id="1973590at2"/>
<feature type="binding site" evidence="2">
    <location>
        <position position="62"/>
    </location>
    <ligand>
        <name>Mn(2+)</name>
        <dbReference type="ChEBI" id="CHEBI:29035"/>
        <label>1</label>
    </ligand>
</feature>
<evidence type="ECO:0000256" key="1">
    <source>
        <dbReference type="ARBA" id="ARBA00022723"/>
    </source>
</evidence>
<feature type="binding site" evidence="2">
    <location>
        <position position="55"/>
    </location>
    <ligand>
        <name>Mn(2+)</name>
        <dbReference type="ChEBI" id="CHEBI:29035"/>
        <label>1</label>
    </ligand>
</feature>
<gene>
    <name evidence="4" type="ORF">SAMN05216167_102218</name>
</gene>
<dbReference type="STRING" id="662367.SAMN05216167_102218"/>
<sequence length="342" mass="37972">MSQNTVSFKYQLEKEQPKILPGGITRGASVKEFPASQNLAGVSMHLDSGAIREMHWHANAAEWGYVVNGQMRTTLIDPQGNVYVDLFNTGDVWYFPRGFGHCLQCVGTTACHFILIFDNGDFSEDHTFSVTDFISSVPADVAAKCLGITEAEVAQLPQKEMYFANCELPSVHNGIAQTRKTNDLTTTHRYPLEAQMPIIIPGCGTQRIVSQNEFPVAATITGTLFEIEPGCMREMHWHPNADEWQYYLQGKAEMGVFLAEQTFIKDEFEKGDIGYVPMGAGHYIKNIGQEVLIVLIGFNNGKYESIDLSAWIAGNPSDILKGNFMANDALVAKFPKADRFIV</sequence>
<dbReference type="SUPFAM" id="SSF51182">
    <property type="entry name" value="RmlC-like cupins"/>
    <property type="match status" value="1"/>
</dbReference>
<dbReference type="InterPro" id="IPR014710">
    <property type="entry name" value="RmlC-like_jellyroll"/>
</dbReference>
<feature type="binding site" evidence="2">
    <location>
        <position position="282"/>
    </location>
    <ligand>
        <name>Mn(2+)</name>
        <dbReference type="ChEBI" id="CHEBI:29035"/>
        <label>2</label>
    </ligand>
</feature>
<comment type="cofactor">
    <cofactor evidence="2">
        <name>Mn(2+)</name>
        <dbReference type="ChEBI" id="CHEBI:29035"/>
    </cofactor>
    <text evidence="2">Binds 2 manganese ions per subunit.</text>
</comment>
<proteinExistence type="predicted"/>
<protein>
    <submittedName>
        <fullName evidence="4">Oxalate decarboxylase</fullName>
    </submittedName>
</protein>
<feature type="binding site" evidence="2">
    <location>
        <position position="101"/>
    </location>
    <ligand>
        <name>Mn(2+)</name>
        <dbReference type="ChEBI" id="CHEBI:29035"/>
        <label>1</label>
    </ligand>
</feature>
<feature type="binding site" evidence="2">
    <location>
        <position position="57"/>
    </location>
    <ligand>
        <name>Mn(2+)</name>
        <dbReference type="ChEBI" id="CHEBI:29035"/>
        <label>1</label>
    </ligand>
</feature>
<dbReference type="InterPro" id="IPR011051">
    <property type="entry name" value="RmlC_Cupin_sf"/>
</dbReference>
<reference evidence="4 5" key="1">
    <citation type="submission" date="2016-10" db="EMBL/GenBank/DDBJ databases">
        <authorList>
            <person name="de Groot N.N."/>
        </authorList>
    </citation>
    <scope>NUCLEOTIDE SEQUENCE [LARGE SCALE GENOMIC DNA]</scope>
    <source>
        <strain evidence="4 5">DSM 26130</strain>
    </source>
</reference>
<dbReference type="CDD" id="cd20305">
    <property type="entry name" value="cupin_OxDC_C"/>
    <property type="match status" value="1"/>
</dbReference>
<dbReference type="Pfam" id="PF00190">
    <property type="entry name" value="Cupin_1"/>
    <property type="match status" value="2"/>
</dbReference>
<evidence type="ECO:0000259" key="3">
    <source>
        <dbReference type="SMART" id="SM00835"/>
    </source>
</evidence>
<dbReference type="InterPro" id="IPR051610">
    <property type="entry name" value="GPI/OXD"/>
</dbReference>
<dbReference type="Proteomes" id="UP000198598">
    <property type="component" value="Unassembled WGS sequence"/>
</dbReference>
<evidence type="ECO:0000313" key="4">
    <source>
        <dbReference type="EMBL" id="SFC71549.1"/>
    </source>
</evidence>
<keyword evidence="2" id="KW-0464">Manganese</keyword>
<dbReference type="CDD" id="cd20304">
    <property type="entry name" value="cupin_OxDC_N"/>
    <property type="match status" value="1"/>
</dbReference>